<feature type="region of interest" description="Disordered" evidence="1">
    <location>
        <begin position="182"/>
        <end position="237"/>
    </location>
</feature>
<proteinExistence type="predicted"/>
<name>A0A6A5TNJ7_9PLEO</name>
<evidence type="ECO:0000256" key="1">
    <source>
        <dbReference type="SAM" id="MobiDB-lite"/>
    </source>
</evidence>
<dbReference type="OrthoDB" id="3695248at2759"/>
<feature type="compositionally biased region" description="Polar residues" evidence="1">
    <location>
        <begin position="215"/>
        <end position="233"/>
    </location>
</feature>
<feature type="chain" id="PRO_5025673155" description="Extracellular membrane protein CFEM domain-containing protein" evidence="2">
    <location>
        <begin position="21"/>
        <end position="266"/>
    </location>
</feature>
<feature type="signal peptide" evidence="2">
    <location>
        <begin position="1"/>
        <end position="20"/>
    </location>
</feature>
<dbReference type="AlphaFoldDB" id="A0A6A5TNJ7"/>
<evidence type="ECO:0008006" key="5">
    <source>
        <dbReference type="Google" id="ProtNLM"/>
    </source>
</evidence>
<keyword evidence="2" id="KW-0732">Signal</keyword>
<evidence type="ECO:0000313" key="4">
    <source>
        <dbReference type="Proteomes" id="UP000800035"/>
    </source>
</evidence>
<accession>A0A6A5TNJ7</accession>
<organism evidence="3 4">
    <name type="scientific">Byssothecium circinans</name>
    <dbReference type="NCBI Taxonomy" id="147558"/>
    <lineage>
        <taxon>Eukaryota</taxon>
        <taxon>Fungi</taxon>
        <taxon>Dikarya</taxon>
        <taxon>Ascomycota</taxon>
        <taxon>Pezizomycotina</taxon>
        <taxon>Dothideomycetes</taxon>
        <taxon>Pleosporomycetidae</taxon>
        <taxon>Pleosporales</taxon>
        <taxon>Massarineae</taxon>
        <taxon>Massarinaceae</taxon>
        <taxon>Byssothecium</taxon>
    </lineage>
</organism>
<evidence type="ECO:0000313" key="3">
    <source>
        <dbReference type="EMBL" id="KAF1953272.1"/>
    </source>
</evidence>
<keyword evidence="4" id="KW-1185">Reference proteome</keyword>
<dbReference type="EMBL" id="ML977004">
    <property type="protein sequence ID" value="KAF1953272.1"/>
    <property type="molecule type" value="Genomic_DNA"/>
</dbReference>
<protein>
    <recommendedName>
        <fullName evidence="5">Extracellular membrane protein CFEM domain-containing protein</fullName>
    </recommendedName>
</protein>
<feature type="compositionally biased region" description="Low complexity" evidence="1">
    <location>
        <begin position="183"/>
        <end position="214"/>
    </location>
</feature>
<gene>
    <name evidence="3" type="ORF">CC80DRAFT_537513</name>
</gene>
<dbReference type="Proteomes" id="UP000800035">
    <property type="component" value="Unassembled WGS sequence"/>
</dbReference>
<evidence type="ECO:0000256" key="2">
    <source>
        <dbReference type="SAM" id="SignalP"/>
    </source>
</evidence>
<sequence>MPSFFTLGVIAAQLCTIAVAASAASKYDWVSDLPNCWEDCLSKTDDGCHSQKCLCTASQEGSYLQSAVECARDKCEGKALEISAALLAPAALYCVGVGNKIPDEIMATALACAAGVAPSSASLKPTSTSLKKGTETPFKTTATTTVTQTSTDNDGHTLQIVQPVVMGPSTISTGDAITSTIKASSSSSSSSSSASASPSQTAQATSAAPTQPQSVPSSSATVAPTQRVSNSGGSPFDNMQAASASHWRFSGSAVALSFIASLFMRL</sequence>
<reference evidence="3" key="1">
    <citation type="journal article" date="2020" name="Stud. Mycol.">
        <title>101 Dothideomycetes genomes: a test case for predicting lifestyles and emergence of pathogens.</title>
        <authorList>
            <person name="Haridas S."/>
            <person name="Albert R."/>
            <person name="Binder M."/>
            <person name="Bloem J."/>
            <person name="Labutti K."/>
            <person name="Salamov A."/>
            <person name="Andreopoulos B."/>
            <person name="Baker S."/>
            <person name="Barry K."/>
            <person name="Bills G."/>
            <person name="Bluhm B."/>
            <person name="Cannon C."/>
            <person name="Castanera R."/>
            <person name="Culley D."/>
            <person name="Daum C."/>
            <person name="Ezra D."/>
            <person name="Gonzalez J."/>
            <person name="Henrissat B."/>
            <person name="Kuo A."/>
            <person name="Liang C."/>
            <person name="Lipzen A."/>
            <person name="Lutzoni F."/>
            <person name="Magnuson J."/>
            <person name="Mondo S."/>
            <person name="Nolan M."/>
            <person name="Ohm R."/>
            <person name="Pangilinan J."/>
            <person name="Park H.-J."/>
            <person name="Ramirez L."/>
            <person name="Alfaro M."/>
            <person name="Sun H."/>
            <person name="Tritt A."/>
            <person name="Yoshinaga Y."/>
            <person name="Zwiers L.-H."/>
            <person name="Turgeon B."/>
            <person name="Goodwin S."/>
            <person name="Spatafora J."/>
            <person name="Crous P."/>
            <person name="Grigoriev I."/>
        </authorList>
    </citation>
    <scope>NUCLEOTIDE SEQUENCE</scope>
    <source>
        <strain evidence="3">CBS 675.92</strain>
    </source>
</reference>